<gene>
    <name evidence="4" type="ORF">PX52LOC_03856</name>
</gene>
<evidence type="ECO:0008006" key="6">
    <source>
        <dbReference type="Google" id="ProtNLM"/>
    </source>
</evidence>
<evidence type="ECO:0000313" key="5">
    <source>
        <dbReference type="Proteomes" id="UP000324974"/>
    </source>
</evidence>
<dbReference type="KEGG" id="lrs:PX52LOC_03856"/>
<feature type="region of interest" description="Disordered" evidence="1">
    <location>
        <begin position="34"/>
        <end position="59"/>
    </location>
</feature>
<dbReference type="RefSeq" id="WP_149111552.1">
    <property type="nucleotide sequence ID" value="NZ_CP042425.1"/>
</dbReference>
<organism evidence="4 5">
    <name type="scientific">Limnoglobus roseus</name>
    <dbReference type="NCBI Taxonomy" id="2598579"/>
    <lineage>
        <taxon>Bacteria</taxon>
        <taxon>Pseudomonadati</taxon>
        <taxon>Planctomycetota</taxon>
        <taxon>Planctomycetia</taxon>
        <taxon>Gemmatales</taxon>
        <taxon>Gemmataceae</taxon>
        <taxon>Limnoglobus</taxon>
    </lineage>
</organism>
<keyword evidence="2" id="KW-0472">Membrane</keyword>
<keyword evidence="5" id="KW-1185">Reference proteome</keyword>
<keyword evidence="2" id="KW-1133">Transmembrane helix</keyword>
<sequence length="312" mass="34855">MSITAARPGTNRTARLFLGLGLFACVSVAALGQEPPQPTTQSPSGQTPTTPATAEPLAGASKYQIDKRLAMFQKIRDDAIFPWTDSGPRHLEDGPADQMEERAYDEVLRHARQFTTAELEEHARHDVTPRDLYTNGRLSYKLDLIYFEGTVRRVRKVPSTELLQASGITDVYEAWMFPDRTEEAVCIFVTELPPGMTVPTDLKYSVNYRASIAGYYFKLLRYESGEIDRTAAEVGQHKTRRAPVLMGRSLTLRDEGPTAGAIWRESVMPLVVGGVAMVAFTIFGLSWYFRRGDAVVRREIEKKLSDNPFSNG</sequence>
<dbReference type="Proteomes" id="UP000324974">
    <property type="component" value="Chromosome"/>
</dbReference>
<keyword evidence="3" id="KW-0732">Signal</keyword>
<proteinExistence type="predicted"/>
<evidence type="ECO:0000256" key="3">
    <source>
        <dbReference type="SAM" id="SignalP"/>
    </source>
</evidence>
<protein>
    <recommendedName>
        <fullName evidence="6">TIGR03009 domain-containing protein</fullName>
    </recommendedName>
</protein>
<dbReference type="EMBL" id="CP042425">
    <property type="protein sequence ID" value="QEL16881.1"/>
    <property type="molecule type" value="Genomic_DNA"/>
</dbReference>
<evidence type="ECO:0000256" key="1">
    <source>
        <dbReference type="SAM" id="MobiDB-lite"/>
    </source>
</evidence>
<evidence type="ECO:0000256" key="2">
    <source>
        <dbReference type="SAM" id="Phobius"/>
    </source>
</evidence>
<feature type="transmembrane region" description="Helical" evidence="2">
    <location>
        <begin position="267"/>
        <end position="289"/>
    </location>
</feature>
<evidence type="ECO:0000313" key="4">
    <source>
        <dbReference type="EMBL" id="QEL16881.1"/>
    </source>
</evidence>
<accession>A0A5C1AC75</accession>
<dbReference type="OrthoDB" id="210010at2"/>
<feature type="chain" id="PRO_5022847833" description="TIGR03009 domain-containing protein" evidence="3">
    <location>
        <begin position="30"/>
        <end position="312"/>
    </location>
</feature>
<feature type="compositionally biased region" description="Low complexity" evidence="1">
    <location>
        <begin position="39"/>
        <end position="59"/>
    </location>
</feature>
<reference evidence="5" key="1">
    <citation type="submission" date="2019-08" db="EMBL/GenBank/DDBJ databases">
        <title>Limnoglobus roseus gen. nov., sp. nov., a novel freshwater planctomycete with a giant genome from the family Gemmataceae.</title>
        <authorList>
            <person name="Kulichevskaya I.S."/>
            <person name="Naumoff D.G."/>
            <person name="Miroshnikov K."/>
            <person name="Ivanova A."/>
            <person name="Philippov D.A."/>
            <person name="Hakobyan A."/>
            <person name="Rijpstra I.C."/>
            <person name="Sinninghe Damste J.S."/>
            <person name="Liesack W."/>
            <person name="Dedysh S.N."/>
        </authorList>
    </citation>
    <scope>NUCLEOTIDE SEQUENCE [LARGE SCALE GENOMIC DNA]</scope>
    <source>
        <strain evidence="5">PX52</strain>
    </source>
</reference>
<feature type="signal peptide" evidence="3">
    <location>
        <begin position="1"/>
        <end position="29"/>
    </location>
</feature>
<name>A0A5C1AC75_9BACT</name>
<dbReference type="AlphaFoldDB" id="A0A5C1AC75"/>
<keyword evidence="2" id="KW-0812">Transmembrane</keyword>